<dbReference type="InterPro" id="IPR023577">
    <property type="entry name" value="CYTH_domain"/>
</dbReference>
<dbReference type="SUPFAM" id="SSF55154">
    <property type="entry name" value="CYTH-like phosphatases"/>
    <property type="match status" value="1"/>
</dbReference>
<gene>
    <name evidence="2" type="ORF">BG261_08345</name>
</gene>
<dbReference type="RefSeq" id="WP_070793290.1">
    <property type="nucleotide sequence ID" value="NZ_MKIR01000026.1"/>
</dbReference>
<dbReference type="Proteomes" id="UP000178622">
    <property type="component" value="Unassembled WGS sequence"/>
</dbReference>
<sequence length="198" mass="23058">MTTNLEIEYKTLLSLDEYDRLKKYFSHVTPIRQTNHYMDSHDLIMRSNRLALRIRTFDNDAEMTLKVPQTIGNIEHNAALTLEEAHGMLEAKKINDNLPQISDILSILKERGIDYGKITVLGSLTTIRQEMETDIGLMALDKNTYFDACDYELELEVQDSVKGKKDFKKFLIDKNVEFRYAKSKVVRFLKMLDNKTKN</sequence>
<organism evidence="2 3">
    <name type="scientific">Floricoccus tropicus</name>
    <dbReference type="NCBI Taxonomy" id="1859473"/>
    <lineage>
        <taxon>Bacteria</taxon>
        <taxon>Bacillati</taxon>
        <taxon>Bacillota</taxon>
        <taxon>Bacilli</taxon>
        <taxon>Lactobacillales</taxon>
        <taxon>Streptococcaceae</taxon>
        <taxon>Floricoccus</taxon>
    </lineage>
</organism>
<comment type="caution">
    <text evidence="2">The sequence shown here is derived from an EMBL/GenBank/DDBJ whole genome shotgun (WGS) entry which is preliminary data.</text>
</comment>
<protein>
    <submittedName>
        <fullName evidence="2">Adenylate cyclase</fullName>
    </submittedName>
</protein>
<dbReference type="OrthoDB" id="384378at2"/>
<dbReference type="STRING" id="1859473.BG261_08345"/>
<name>A0A1E8GJ27_9LACT</name>
<evidence type="ECO:0000313" key="3">
    <source>
        <dbReference type="Proteomes" id="UP000178622"/>
    </source>
</evidence>
<feature type="domain" description="CYTH" evidence="1">
    <location>
        <begin position="4"/>
        <end position="195"/>
    </location>
</feature>
<reference evidence="3" key="1">
    <citation type="submission" date="2016-09" db="EMBL/GenBank/DDBJ databases">
        <title>Draft genome sequence of a novel species of the family Streptococcaceae isolated from flowers.</title>
        <authorList>
            <person name="Chuah L.-O."/>
            <person name="Yap K.-P."/>
            <person name="Thong K.L."/>
            <person name="Liong M.T."/>
            <person name="Ahmad R."/>
            <person name="Rusul G."/>
        </authorList>
    </citation>
    <scope>NUCLEOTIDE SEQUENCE [LARGE SCALE GENOMIC DNA]</scope>
    <source>
        <strain evidence="3">DF1</strain>
    </source>
</reference>
<accession>A0A1E8GJ27</accession>
<dbReference type="InterPro" id="IPR033469">
    <property type="entry name" value="CYTH-like_dom_sf"/>
</dbReference>
<proteinExistence type="predicted"/>
<keyword evidence="3" id="KW-1185">Reference proteome</keyword>
<dbReference type="EMBL" id="MKIR01000026">
    <property type="protein sequence ID" value="OFI48282.1"/>
    <property type="molecule type" value="Genomic_DNA"/>
</dbReference>
<dbReference type="Gene3D" id="2.40.320.10">
    <property type="entry name" value="Hypothetical Protein Pfu-838710-001"/>
    <property type="match status" value="1"/>
</dbReference>
<dbReference type="Pfam" id="PF01928">
    <property type="entry name" value="CYTH"/>
    <property type="match status" value="1"/>
</dbReference>
<evidence type="ECO:0000313" key="2">
    <source>
        <dbReference type="EMBL" id="OFI48282.1"/>
    </source>
</evidence>
<evidence type="ECO:0000259" key="1">
    <source>
        <dbReference type="PROSITE" id="PS51707"/>
    </source>
</evidence>
<dbReference type="AlphaFoldDB" id="A0A1E8GJ27"/>
<dbReference type="CDD" id="cd07762">
    <property type="entry name" value="CYTH-like_Pase_1"/>
    <property type="match status" value="1"/>
</dbReference>
<dbReference type="PROSITE" id="PS51707">
    <property type="entry name" value="CYTH"/>
    <property type="match status" value="1"/>
</dbReference>
<dbReference type="PIRSF" id="PIRSF012526">
    <property type="entry name" value="CYTH_UCP012526"/>
    <property type="match status" value="1"/>
</dbReference>
<dbReference type="InterPro" id="IPR009195">
    <property type="entry name" value="Uncharacterised_YjbK"/>
</dbReference>
<dbReference type="SMART" id="SM01118">
    <property type="entry name" value="CYTH"/>
    <property type="match status" value="1"/>
</dbReference>